<dbReference type="Gene3D" id="3.40.50.720">
    <property type="entry name" value="NAD(P)-binding Rossmann-like Domain"/>
    <property type="match status" value="1"/>
</dbReference>
<dbReference type="InParanoid" id="A0A1Y2EJT7"/>
<evidence type="ECO:0000313" key="2">
    <source>
        <dbReference type="Proteomes" id="UP000193689"/>
    </source>
</evidence>
<dbReference type="AlphaFoldDB" id="A0A1Y2EJT7"/>
<name>A0A1Y2EJT7_9PEZI</name>
<sequence length="109" mass="11659">MATKWASERFLERVSEEAGGEWSVFIHRPSSISSRDEANAVPGSDITHATLRYSRLLGAVPDLSLSTGAFGFIDIETISGQIVADVVQSMGMGYVVVGSGGRKGVAYRH</sequence>
<reference evidence="1 2" key="1">
    <citation type="submission" date="2016-07" db="EMBL/GenBank/DDBJ databases">
        <title>Pervasive Adenine N6-methylation of Active Genes in Fungi.</title>
        <authorList>
            <consortium name="DOE Joint Genome Institute"/>
            <person name="Mondo S.J."/>
            <person name="Dannebaum R.O."/>
            <person name="Kuo R.C."/>
            <person name="Labutti K."/>
            <person name="Haridas S."/>
            <person name="Kuo A."/>
            <person name="Salamov A."/>
            <person name="Ahrendt S.R."/>
            <person name="Lipzen A."/>
            <person name="Sullivan W."/>
            <person name="Andreopoulos W.B."/>
            <person name="Clum A."/>
            <person name="Lindquist E."/>
            <person name="Daum C."/>
            <person name="Ramamoorthy G.K."/>
            <person name="Gryganskyi A."/>
            <person name="Culley D."/>
            <person name="Magnuson J.K."/>
            <person name="James T.Y."/>
            <person name="O'Malley M.A."/>
            <person name="Stajich J.E."/>
            <person name="Spatafora J.W."/>
            <person name="Visel A."/>
            <person name="Grigoriev I.V."/>
        </authorList>
    </citation>
    <scope>NUCLEOTIDE SEQUENCE [LARGE SCALE GENOMIC DNA]</scope>
    <source>
        <strain evidence="1 2">CBS 129021</strain>
    </source>
</reference>
<gene>
    <name evidence="1" type="ORF">BCR38DRAFT_480300</name>
</gene>
<dbReference type="STRING" id="1141098.A0A1Y2EJT7"/>
<organism evidence="1 2">
    <name type="scientific">Pseudomassariella vexata</name>
    <dbReference type="NCBI Taxonomy" id="1141098"/>
    <lineage>
        <taxon>Eukaryota</taxon>
        <taxon>Fungi</taxon>
        <taxon>Dikarya</taxon>
        <taxon>Ascomycota</taxon>
        <taxon>Pezizomycotina</taxon>
        <taxon>Sordariomycetes</taxon>
        <taxon>Xylariomycetidae</taxon>
        <taxon>Amphisphaeriales</taxon>
        <taxon>Pseudomassariaceae</taxon>
        <taxon>Pseudomassariella</taxon>
    </lineage>
</organism>
<protein>
    <submittedName>
        <fullName evidence="1">Uncharacterized protein</fullName>
    </submittedName>
</protein>
<dbReference type="OrthoDB" id="416786at2759"/>
<keyword evidence="2" id="KW-1185">Reference proteome</keyword>
<evidence type="ECO:0000313" key="1">
    <source>
        <dbReference type="EMBL" id="ORY71822.1"/>
    </source>
</evidence>
<dbReference type="Proteomes" id="UP000193689">
    <property type="component" value="Unassembled WGS sequence"/>
</dbReference>
<accession>A0A1Y2EJT7</accession>
<comment type="caution">
    <text evidence="1">The sequence shown here is derived from an EMBL/GenBank/DDBJ whole genome shotgun (WGS) entry which is preliminary data.</text>
</comment>
<dbReference type="RefSeq" id="XP_040721414.1">
    <property type="nucleotide sequence ID" value="XM_040863259.1"/>
</dbReference>
<dbReference type="GeneID" id="63779471"/>
<dbReference type="EMBL" id="MCFJ01000001">
    <property type="protein sequence ID" value="ORY71822.1"/>
    <property type="molecule type" value="Genomic_DNA"/>
</dbReference>
<proteinExistence type="predicted"/>